<dbReference type="AlphaFoldDB" id="A0A8J5IMN9"/>
<feature type="non-terminal residue" evidence="1">
    <location>
        <position position="1"/>
    </location>
</feature>
<comment type="caution">
    <text evidence="1">The sequence shown here is derived from an EMBL/GenBank/DDBJ whole genome shotgun (WGS) entry which is preliminary data.</text>
</comment>
<evidence type="ECO:0000313" key="1">
    <source>
        <dbReference type="EMBL" id="KAG6953274.1"/>
    </source>
</evidence>
<dbReference type="Proteomes" id="UP000709295">
    <property type="component" value="Unassembled WGS sequence"/>
</dbReference>
<keyword evidence="2" id="KW-1185">Reference proteome</keyword>
<protein>
    <recommendedName>
        <fullName evidence="3">HTH CENPB-type domain-containing protein</fullName>
    </recommendedName>
</protein>
<gene>
    <name evidence="1" type="ORF">JG688_00012901</name>
</gene>
<evidence type="ECO:0008006" key="3">
    <source>
        <dbReference type="Google" id="ProtNLM"/>
    </source>
</evidence>
<proteinExistence type="predicted"/>
<evidence type="ECO:0000313" key="2">
    <source>
        <dbReference type="Proteomes" id="UP000709295"/>
    </source>
</evidence>
<reference evidence="1" key="1">
    <citation type="submission" date="2021-01" db="EMBL/GenBank/DDBJ databases">
        <title>Phytophthora aleatoria, a newly-described species from Pinus radiata is distinct from Phytophthora cactorum isolates based on comparative genomics.</title>
        <authorList>
            <person name="Mcdougal R."/>
            <person name="Panda P."/>
            <person name="Williams N."/>
            <person name="Studholme D.J."/>
        </authorList>
    </citation>
    <scope>NUCLEOTIDE SEQUENCE</scope>
    <source>
        <strain evidence="1">NZFS 4037</strain>
    </source>
</reference>
<name>A0A8J5IMN9_9STRA</name>
<organism evidence="1 2">
    <name type="scientific">Phytophthora aleatoria</name>
    <dbReference type="NCBI Taxonomy" id="2496075"/>
    <lineage>
        <taxon>Eukaryota</taxon>
        <taxon>Sar</taxon>
        <taxon>Stramenopiles</taxon>
        <taxon>Oomycota</taxon>
        <taxon>Peronosporomycetes</taxon>
        <taxon>Peronosporales</taxon>
        <taxon>Peronosporaceae</taxon>
        <taxon>Phytophthora</taxon>
    </lineage>
</organism>
<accession>A0A8J5IMN9</accession>
<sequence length="120" mass="13699">MRQTKGLCVTMKCIILLIGEFDVEFSASRTHCALLSWTVRFLKRNNLVVRRITHKGTKRRADMQEIADMFSRTMHVEVEGDGIFPSSLSQLYRYGNIFNMDQTGVCIDNPGRLTIDVRGA</sequence>
<dbReference type="EMBL" id="JAENGY010001039">
    <property type="protein sequence ID" value="KAG6953274.1"/>
    <property type="molecule type" value="Genomic_DNA"/>
</dbReference>